<keyword evidence="5" id="KW-1185">Reference proteome</keyword>
<sequence>MATLSPHLSSVDLSMTHSKNRSGLLRTIATKLRWSRSAPSVVHTIPSSDLTLTNLLRAQLSKPIPSPNVTPPSNPSPSFDRTPPQCTSGPVDIPPDADLPEFATSLGKEVAGALKDIGEILGQFPDNPGRWEYLASSTLRTFRVIEERLLNAPKGVDLGIRQSCDELAKNLQRLLDAAKSKQKEGIGKRLRLHQLDQGLQEDFQKLLQELRGTFQLNIALDTNFKAAVIKEAVVTLPDRINELQFDVKEGNLNQKSQNEITLLGQLRTACVERAHWQPRFACYENTRTEILGEIEEWGVPSTAPLAYLCAIAGLGKTTVSHSAARSFHARDLLGGSFFFSRDDAARRSGHKVWATIAYQLADNHHSFRTRLCEVLKRSLPSTSDRQFDELLLAPLKKSELPPSPLIIVMDALDECDDATDILQSFCDALDDLQGHVKLFFTSRPETRFETIIRNVRNYRLSIDLEAPSNIRDLNEYFTIRFNKIPLMDRPDSRLRQRLLERAGGLFIWASTVCDFLSQSLDFDTDLRLILDPLTGARDDPEESLWDVYRVIVDRAYNSTKRAVFQDGFRPLLAAILAVSEPLTLMELSEITGISKGVAEAIITSLHAVLRSPFNTTTKLEHDETVQVIHPSFYRYLTDPAKHSPFLIDIAFAHLWLGFREQYLSPPRIIRSAFHYRYCRNSRQPNYATSSILL</sequence>
<dbReference type="AlphaFoldDB" id="A0A067PHI9"/>
<feature type="domain" description="Nephrocystin 3-like N-terminal" evidence="3">
    <location>
        <begin position="294"/>
        <end position="443"/>
    </location>
</feature>
<accession>A0A067PHI9</accession>
<evidence type="ECO:0000256" key="1">
    <source>
        <dbReference type="ARBA" id="ARBA00022737"/>
    </source>
</evidence>
<evidence type="ECO:0000313" key="4">
    <source>
        <dbReference type="EMBL" id="KDQ54279.1"/>
    </source>
</evidence>
<feature type="region of interest" description="Disordered" evidence="2">
    <location>
        <begin position="62"/>
        <end position="97"/>
    </location>
</feature>
<gene>
    <name evidence="4" type="ORF">JAAARDRAFT_403985</name>
</gene>
<organism evidence="4 5">
    <name type="scientific">Jaapia argillacea MUCL 33604</name>
    <dbReference type="NCBI Taxonomy" id="933084"/>
    <lineage>
        <taxon>Eukaryota</taxon>
        <taxon>Fungi</taxon>
        <taxon>Dikarya</taxon>
        <taxon>Basidiomycota</taxon>
        <taxon>Agaricomycotina</taxon>
        <taxon>Agaricomycetes</taxon>
        <taxon>Agaricomycetidae</taxon>
        <taxon>Jaapiales</taxon>
        <taxon>Jaapiaceae</taxon>
        <taxon>Jaapia</taxon>
    </lineage>
</organism>
<dbReference type="OrthoDB" id="5967843at2759"/>
<dbReference type="EMBL" id="KL197729">
    <property type="protein sequence ID" value="KDQ54279.1"/>
    <property type="molecule type" value="Genomic_DNA"/>
</dbReference>
<evidence type="ECO:0000259" key="3">
    <source>
        <dbReference type="Pfam" id="PF24883"/>
    </source>
</evidence>
<protein>
    <recommendedName>
        <fullName evidence="3">Nephrocystin 3-like N-terminal domain-containing protein</fullName>
    </recommendedName>
</protein>
<keyword evidence="1" id="KW-0677">Repeat</keyword>
<dbReference type="PANTHER" id="PTHR10039:SF17">
    <property type="entry name" value="FUNGAL STAND N-TERMINAL GOODBYE DOMAIN-CONTAINING PROTEIN-RELATED"/>
    <property type="match status" value="1"/>
</dbReference>
<dbReference type="SUPFAM" id="SSF52540">
    <property type="entry name" value="P-loop containing nucleoside triphosphate hydrolases"/>
    <property type="match status" value="1"/>
</dbReference>
<name>A0A067PHI9_9AGAM</name>
<dbReference type="InParanoid" id="A0A067PHI9"/>
<dbReference type="STRING" id="933084.A0A067PHI9"/>
<dbReference type="InterPro" id="IPR056884">
    <property type="entry name" value="NPHP3-like_N"/>
</dbReference>
<evidence type="ECO:0000313" key="5">
    <source>
        <dbReference type="Proteomes" id="UP000027265"/>
    </source>
</evidence>
<dbReference type="PANTHER" id="PTHR10039">
    <property type="entry name" value="AMELOGENIN"/>
    <property type="match status" value="1"/>
</dbReference>
<dbReference type="Pfam" id="PF24883">
    <property type="entry name" value="NPHP3_N"/>
    <property type="match status" value="1"/>
</dbReference>
<evidence type="ECO:0000256" key="2">
    <source>
        <dbReference type="SAM" id="MobiDB-lite"/>
    </source>
</evidence>
<proteinExistence type="predicted"/>
<dbReference type="Proteomes" id="UP000027265">
    <property type="component" value="Unassembled WGS sequence"/>
</dbReference>
<dbReference type="Gene3D" id="3.40.50.300">
    <property type="entry name" value="P-loop containing nucleotide triphosphate hydrolases"/>
    <property type="match status" value="1"/>
</dbReference>
<dbReference type="InterPro" id="IPR027417">
    <property type="entry name" value="P-loop_NTPase"/>
</dbReference>
<reference evidence="5" key="1">
    <citation type="journal article" date="2014" name="Proc. Natl. Acad. Sci. U.S.A.">
        <title>Extensive sampling of basidiomycete genomes demonstrates inadequacy of the white-rot/brown-rot paradigm for wood decay fungi.</title>
        <authorList>
            <person name="Riley R."/>
            <person name="Salamov A.A."/>
            <person name="Brown D.W."/>
            <person name="Nagy L.G."/>
            <person name="Floudas D."/>
            <person name="Held B.W."/>
            <person name="Levasseur A."/>
            <person name="Lombard V."/>
            <person name="Morin E."/>
            <person name="Otillar R."/>
            <person name="Lindquist E.A."/>
            <person name="Sun H."/>
            <person name="LaButti K.M."/>
            <person name="Schmutz J."/>
            <person name="Jabbour D."/>
            <person name="Luo H."/>
            <person name="Baker S.E."/>
            <person name="Pisabarro A.G."/>
            <person name="Walton J.D."/>
            <person name="Blanchette R.A."/>
            <person name="Henrissat B."/>
            <person name="Martin F."/>
            <person name="Cullen D."/>
            <person name="Hibbett D.S."/>
            <person name="Grigoriev I.V."/>
        </authorList>
    </citation>
    <scope>NUCLEOTIDE SEQUENCE [LARGE SCALE GENOMIC DNA]</scope>
    <source>
        <strain evidence="5">MUCL 33604</strain>
    </source>
</reference>
<dbReference type="HOGENOM" id="CLU_436177_0_0_1"/>
<feature type="compositionally biased region" description="Pro residues" evidence="2">
    <location>
        <begin position="64"/>
        <end position="75"/>
    </location>
</feature>